<evidence type="ECO:0000313" key="4">
    <source>
        <dbReference type="EMBL" id="MDO1445931.1"/>
    </source>
</evidence>
<evidence type="ECO:0000259" key="2">
    <source>
        <dbReference type="Pfam" id="PF23571"/>
    </source>
</evidence>
<proteinExistence type="predicted"/>
<dbReference type="EMBL" id="JAUKPO010000002">
    <property type="protein sequence ID" value="MDO1445931.1"/>
    <property type="molecule type" value="Genomic_DNA"/>
</dbReference>
<dbReference type="Pfam" id="PF23571">
    <property type="entry name" value="GH3_M"/>
    <property type="match status" value="1"/>
</dbReference>
<feature type="coiled-coil region" evidence="1">
    <location>
        <begin position="16"/>
        <end position="43"/>
    </location>
</feature>
<evidence type="ECO:0000256" key="1">
    <source>
        <dbReference type="SAM" id="Coils"/>
    </source>
</evidence>
<dbReference type="InterPro" id="IPR055378">
    <property type="entry name" value="GH3_C"/>
</dbReference>
<evidence type="ECO:0000259" key="3">
    <source>
        <dbReference type="Pfam" id="PF23572"/>
    </source>
</evidence>
<keyword evidence="5" id="KW-1185">Reference proteome</keyword>
<dbReference type="Proteomes" id="UP001168528">
    <property type="component" value="Unassembled WGS sequence"/>
</dbReference>
<protein>
    <submittedName>
        <fullName evidence="4">GH3 auxin-responsive promoter family protein</fullName>
    </submittedName>
</protein>
<feature type="domain" description="GH3 middle" evidence="2">
    <location>
        <begin position="302"/>
        <end position="368"/>
    </location>
</feature>
<feature type="domain" description="GH3 C-terminal" evidence="3">
    <location>
        <begin position="394"/>
        <end position="499"/>
    </location>
</feature>
<name>A0ABT8R2Q8_9BACT</name>
<sequence length="517" mass="59836">MPILGTLLKNGIKIRKIIEQERINSYELQREELKKLLSKAKSTEFGKAYGFEEVIKDINHHQDFYKRYREQVPVYTYNDIFNRWWNRSLAGEKNICWPGRVKYFALSSGTSEASTKHIPITKSMIKAIQKTSIRQILSLSNYKELPSKLFETGILMLGGSTHLNFNGSYFEGDLSGISASQIPFWFQHFYKPGKEIAKISDWNSKLDEITEKAASWDIGFIVGVPAWIQILMEKIIAHYKVKTIHDIWPNLMVYTHGGVSFDPYRKGFEKLLAHPIIYIETYLASEGFIAFQALPNRRSMRMVVNNGIFYEFIPFNDKNFDADGEMIQHPETLMIDQVEEGKEYALLLSTCAGTWRYLIGDVIKFVSKKESEIVITGRTKHFLSLCGEHLSVDNMNKAVELVSDELNINIKEFTVAGIPHDTLFAHKWYIGTDNMVDPELLRNKIDEKLCVLNDDYRVERSAALKDVYVKLLPTEAFYKWMKVKGKEGGQNKFPRVMKKALFTEWEEFIKQYEQSGI</sequence>
<dbReference type="Pfam" id="PF03321">
    <property type="entry name" value="GH3"/>
    <property type="match status" value="1"/>
</dbReference>
<dbReference type="InterPro" id="IPR004993">
    <property type="entry name" value="GH3"/>
</dbReference>
<gene>
    <name evidence="4" type="ORF">Q0590_06690</name>
</gene>
<dbReference type="InterPro" id="IPR055377">
    <property type="entry name" value="GH3_M"/>
</dbReference>
<accession>A0ABT8R2Q8</accession>
<keyword evidence="1" id="KW-0175">Coiled coil</keyword>
<organism evidence="4 5">
    <name type="scientific">Rhodocytophaga aerolata</name>
    <dbReference type="NCBI Taxonomy" id="455078"/>
    <lineage>
        <taxon>Bacteria</taxon>
        <taxon>Pseudomonadati</taxon>
        <taxon>Bacteroidota</taxon>
        <taxon>Cytophagia</taxon>
        <taxon>Cytophagales</taxon>
        <taxon>Rhodocytophagaceae</taxon>
        <taxon>Rhodocytophaga</taxon>
    </lineage>
</organism>
<reference evidence="4" key="1">
    <citation type="submission" date="2023-07" db="EMBL/GenBank/DDBJ databases">
        <title>The genome sequence of Rhodocytophaga aerolata KACC 12507.</title>
        <authorList>
            <person name="Zhang X."/>
        </authorList>
    </citation>
    <scope>NUCLEOTIDE SEQUENCE</scope>
    <source>
        <strain evidence="4">KACC 12507</strain>
    </source>
</reference>
<evidence type="ECO:0000313" key="5">
    <source>
        <dbReference type="Proteomes" id="UP001168528"/>
    </source>
</evidence>
<dbReference type="Pfam" id="PF23572">
    <property type="entry name" value="GH3_C"/>
    <property type="match status" value="1"/>
</dbReference>
<dbReference type="RefSeq" id="WP_302036728.1">
    <property type="nucleotide sequence ID" value="NZ_JAUKPO010000002.1"/>
</dbReference>
<dbReference type="PANTHER" id="PTHR31901">
    <property type="entry name" value="GH3 DOMAIN-CONTAINING PROTEIN"/>
    <property type="match status" value="1"/>
</dbReference>
<dbReference type="PANTHER" id="PTHR31901:SF9">
    <property type="entry name" value="GH3 DOMAIN-CONTAINING PROTEIN"/>
    <property type="match status" value="1"/>
</dbReference>
<comment type="caution">
    <text evidence="4">The sequence shown here is derived from an EMBL/GenBank/DDBJ whole genome shotgun (WGS) entry which is preliminary data.</text>
</comment>